<dbReference type="InterPro" id="IPR005548">
    <property type="entry name" value="Cell_div_FtsQ/DivIB_C"/>
</dbReference>
<evidence type="ECO:0000256" key="5">
    <source>
        <dbReference type="ARBA" id="ARBA00022692"/>
    </source>
</evidence>
<dbReference type="InterPro" id="IPR026579">
    <property type="entry name" value="FtsQ"/>
</dbReference>
<dbReference type="Pfam" id="PF08478">
    <property type="entry name" value="POTRA_1"/>
    <property type="match status" value="1"/>
</dbReference>
<dbReference type="AlphaFoldDB" id="A0A519BCE8"/>
<organism evidence="11 12">
    <name type="scientific">Candidatus Acidulodesulfobacterium ferriphilum</name>
    <dbReference type="NCBI Taxonomy" id="2597223"/>
    <lineage>
        <taxon>Bacteria</taxon>
        <taxon>Deltaproteobacteria</taxon>
        <taxon>Candidatus Acidulodesulfobacterales</taxon>
        <taxon>Candidatus Acidulodesulfobacterium</taxon>
    </lineage>
</organism>
<evidence type="ECO:0000256" key="6">
    <source>
        <dbReference type="ARBA" id="ARBA00022989"/>
    </source>
</evidence>
<evidence type="ECO:0000313" key="11">
    <source>
        <dbReference type="EMBL" id="RZD14950.1"/>
    </source>
</evidence>
<keyword evidence="2" id="KW-1003">Cell membrane</keyword>
<keyword evidence="8" id="KW-0131">Cell cycle</keyword>
<evidence type="ECO:0000256" key="9">
    <source>
        <dbReference type="SAM" id="Phobius"/>
    </source>
</evidence>
<evidence type="ECO:0000256" key="7">
    <source>
        <dbReference type="ARBA" id="ARBA00023136"/>
    </source>
</evidence>
<feature type="domain" description="POTRA" evidence="10">
    <location>
        <begin position="51"/>
        <end position="121"/>
    </location>
</feature>
<keyword evidence="3" id="KW-0997">Cell inner membrane</keyword>
<feature type="transmembrane region" description="Helical" evidence="9">
    <location>
        <begin position="20"/>
        <end position="41"/>
    </location>
</feature>
<dbReference type="InterPro" id="IPR013685">
    <property type="entry name" value="POTRA_FtsQ_type"/>
</dbReference>
<comment type="subcellular location">
    <subcellularLocation>
        <location evidence="1">Membrane</location>
    </subcellularLocation>
</comment>
<evidence type="ECO:0000313" key="12">
    <source>
        <dbReference type="Proteomes" id="UP000320813"/>
    </source>
</evidence>
<dbReference type="PANTHER" id="PTHR35851:SF1">
    <property type="entry name" value="CELL DIVISION PROTEIN FTSQ"/>
    <property type="match status" value="1"/>
</dbReference>
<dbReference type="Proteomes" id="UP000320813">
    <property type="component" value="Unassembled WGS sequence"/>
</dbReference>
<keyword evidence="7 9" id="KW-0472">Membrane</keyword>
<dbReference type="GO" id="GO:0090529">
    <property type="term" value="P:cell septum assembly"/>
    <property type="evidence" value="ECO:0007669"/>
    <property type="project" value="InterPro"/>
</dbReference>
<evidence type="ECO:0000259" key="10">
    <source>
        <dbReference type="PROSITE" id="PS51779"/>
    </source>
</evidence>
<evidence type="ECO:0000256" key="3">
    <source>
        <dbReference type="ARBA" id="ARBA00022519"/>
    </source>
</evidence>
<name>A0A519BCE8_9DELT</name>
<evidence type="ECO:0000256" key="1">
    <source>
        <dbReference type="ARBA" id="ARBA00004370"/>
    </source>
</evidence>
<proteinExistence type="predicted"/>
<reference evidence="11 12" key="1">
    <citation type="submission" date="2019-01" db="EMBL/GenBank/DDBJ databases">
        <title>Insights into ecological role of a new deltaproteobacterial order Candidatus Sinidesulfobacterales (Sva0485) by metagenomics and metatranscriptomics.</title>
        <authorList>
            <person name="Tan S."/>
            <person name="Liu J."/>
            <person name="Fang Y."/>
            <person name="Hedlund B.P."/>
            <person name="Lian Z.H."/>
            <person name="Huang L.Y."/>
            <person name="Li J.T."/>
            <person name="Huang L.N."/>
            <person name="Li W.J."/>
            <person name="Jiang H.C."/>
            <person name="Dong H.L."/>
            <person name="Shu W.S."/>
        </authorList>
    </citation>
    <scope>NUCLEOTIDE SEQUENCE [LARGE SCALE GENOMIC DNA]</scope>
    <source>
        <strain evidence="11">AP3</strain>
    </source>
</reference>
<keyword evidence="6 9" id="KW-1133">Transmembrane helix</keyword>
<evidence type="ECO:0000256" key="8">
    <source>
        <dbReference type="ARBA" id="ARBA00023306"/>
    </source>
</evidence>
<evidence type="ECO:0000256" key="4">
    <source>
        <dbReference type="ARBA" id="ARBA00022618"/>
    </source>
</evidence>
<dbReference type="Pfam" id="PF03799">
    <property type="entry name" value="FtsQ_DivIB_C"/>
    <property type="match status" value="1"/>
</dbReference>
<dbReference type="InterPro" id="IPR034746">
    <property type="entry name" value="POTRA"/>
</dbReference>
<evidence type="ECO:0000256" key="2">
    <source>
        <dbReference type="ARBA" id="ARBA00022475"/>
    </source>
</evidence>
<dbReference type="GO" id="GO:0016020">
    <property type="term" value="C:membrane"/>
    <property type="evidence" value="ECO:0007669"/>
    <property type="project" value="UniProtKB-SubCell"/>
</dbReference>
<dbReference type="Gene3D" id="3.10.20.310">
    <property type="entry name" value="membrane protein fhac"/>
    <property type="match status" value="1"/>
</dbReference>
<comment type="caution">
    <text evidence="11">The sequence shown here is derived from an EMBL/GenBank/DDBJ whole genome shotgun (WGS) entry which is preliminary data.</text>
</comment>
<dbReference type="PANTHER" id="PTHR35851">
    <property type="entry name" value="CELL DIVISION PROTEIN FTSQ"/>
    <property type="match status" value="1"/>
</dbReference>
<dbReference type="PROSITE" id="PS51779">
    <property type="entry name" value="POTRA"/>
    <property type="match status" value="1"/>
</dbReference>
<dbReference type="EMBL" id="SGBD01000001">
    <property type="protein sequence ID" value="RZD14950.1"/>
    <property type="molecule type" value="Genomic_DNA"/>
</dbReference>
<keyword evidence="4" id="KW-0132">Cell division</keyword>
<sequence>MRLLKNKNKKKALKIHFLKYIYAAGITVFVLAAGFFGYRAYNYIIYKKKLFVLKKISITGKGISYAEKVKVLRLAGLYKGENLFNIDLKRVSRLIASDRWIKDVTVYRKYPDKVVIVLKKRNVFAIVNKENLYYISQSGYIMGRANSTIGYNYPVITGLNKDGLNNYFNKIKKAIYFLNISKFSVISNYISEIHLEKDNGIVIYTNNGTLIKFGIGRYKNKLKTLKRLFYEINRIHLKYKQYINLEYKDEAVIAVNPGSRVLPADYKKTAIPSDIFK</sequence>
<keyword evidence="5 9" id="KW-0812">Transmembrane</keyword>
<protein>
    <submittedName>
        <fullName evidence="11">FtsQ-type POTRA domain-containing protein</fullName>
    </submittedName>
</protein>
<gene>
    <name evidence="11" type="ORF">EVJ47_01330</name>
</gene>
<accession>A0A519BCE8</accession>